<evidence type="ECO:0000259" key="11">
    <source>
        <dbReference type="SMART" id="SM01224"/>
    </source>
</evidence>
<evidence type="ECO:0000256" key="5">
    <source>
        <dbReference type="ARBA" id="ARBA00023136"/>
    </source>
</evidence>
<evidence type="ECO:0000256" key="7">
    <source>
        <dbReference type="ARBA" id="ARBA00023224"/>
    </source>
</evidence>
<dbReference type="AlphaFoldDB" id="A0A4C2DYU4"/>
<evidence type="ECO:0000256" key="4">
    <source>
        <dbReference type="ARBA" id="ARBA00022481"/>
    </source>
</evidence>
<dbReference type="Proteomes" id="UP000301737">
    <property type="component" value="Unassembled WGS sequence"/>
</dbReference>
<evidence type="ECO:0000256" key="1">
    <source>
        <dbReference type="ARBA" id="ARBA00004370"/>
    </source>
</evidence>
<dbReference type="Pfam" id="PF00631">
    <property type="entry name" value="G-gamma"/>
    <property type="match status" value="1"/>
</dbReference>
<keyword evidence="5" id="KW-0472">Membrane</keyword>
<dbReference type="SMART" id="SM00224">
    <property type="entry name" value="GGL"/>
    <property type="match status" value="1"/>
</dbReference>
<evidence type="ECO:0000256" key="2">
    <source>
        <dbReference type="ARBA" id="ARBA00007431"/>
    </source>
</evidence>
<gene>
    <name evidence="12" type="ORF">ZYGM_000917</name>
</gene>
<reference evidence="12 13" key="1">
    <citation type="submission" date="2019-01" db="EMBL/GenBank/DDBJ databases">
        <title>Draft Genome Sequencing of Zygosaccharomyces mellis Ca-7.</title>
        <authorList>
            <person name="Shiwa Y."/>
            <person name="Kanesaki Y."/>
            <person name="Ishige T."/>
            <person name="Mura K."/>
            <person name="Hori T."/>
            <person name="Tamura T."/>
        </authorList>
    </citation>
    <scope>NUCLEOTIDE SEQUENCE [LARGE SCALE GENOMIC DNA]</scope>
    <source>
        <strain evidence="12 13">Ca-7</strain>
    </source>
</reference>
<evidence type="ECO:0000259" key="10">
    <source>
        <dbReference type="SMART" id="SM00224"/>
    </source>
</evidence>
<evidence type="ECO:0000313" key="12">
    <source>
        <dbReference type="EMBL" id="GCE96995.1"/>
    </source>
</evidence>
<feature type="domain" description="G protein gamma" evidence="11">
    <location>
        <begin position="54"/>
        <end position="140"/>
    </location>
</feature>
<comment type="similarity">
    <text evidence="2">Belongs to the G protein gamma family.</text>
</comment>
<dbReference type="GO" id="GO:0005834">
    <property type="term" value="C:heterotrimeric G-protein complex"/>
    <property type="evidence" value="ECO:0007669"/>
    <property type="project" value="TreeGrafter"/>
</dbReference>
<dbReference type="GO" id="GO:0031681">
    <property type="term" value="F:G-protein beta-subunit binding"/>
    <property type="evidence" value="ECO:0007669"/>
    <property type="project" value="InterPro"/>
</dbReference>
<dbReference type="InterPro" id="IPR036284">
    <property type="entry name" value="GGL_sf"/>
</dbReference>
<dbReference type="SMART" id="SM01224">
    <property type="entry name" value="G_gamma"/>
    <property type="match status" value="1"/>
</dbReference>
<dbReference type="FunFam" id="4.10.260.10:FF:000008">
    <property type="entry name" value="G protein gamma subunit"/>
    <property type="match status" value="1"/>
</dbReference>
<evidence type="ECO:0000256" key="3">
    <source>
        <dbReference type="ARBA" id="ARBA00016111"/>
    </source>
</evidence>
<dbReference type="GO" id="GO:0007186">
    <property type="term" value="P:G protein-coupled receptor signaling pathway"/>
    <property type="evidence" value="ECO:0007669"/>
    <property type="project" value="InterPro"/>
</dbReference>
<dbReference type="OrthoDB" id="19232at2759"/>
<protein>
    <recommendedName>
        <fullName evidence="3">Guanine nucleotide-binding protein subunit gamma</fullName>
    </recommendedName>
</protein>
<accession>A0A4C2DYU4</accession>
<name>A0A4C2DYU4_9SACH</name>
<evidence type="ECO:0000256" key="6">
    <source>
        <dbReference type="ARBA" id="ARBA00023139"/>
    </source>
</evidence>
<dbReference type="PANTHER" id="PTHR28189">
    <property type="entry name" value="GUANINE NUCLEOTIDE-BINDING PROTEIN SUBUNIT GAMMA"/>
    <property type="match status" value="1"/>
</dbReference>
<evidence type="ECO:0000313" key="13">
    <source>
        <dbReference type="Proteomes" id="UP000301737"/>
    </source>
</evidence>
<comment type="caution">
    <text evidence="12">The sequence shown here is derived from an EMBL/GenBank/DDBJ whole genome shotgun (WGS) entry which is preliminary data.</text>
</comment>
<feature type="domain" description="G protein gamma" evidence="10">
    <location>
        <begin position="58"/>
        <end position="120"/>
    </location>
</feature>
<sequence length="140" mass="16222">MRNQVIGAEEIWGIREKRDKKSVLEEHLVRVEYIHCYGTESQMNQDQQLSLKIKYLKLKRVNGLNNKLRDELSRERITASNACLSIVNYVSAHRDYAIPEIWGYPNPGTNHFRDGQRLRLRQSPGRAHGSSKDPICCAIM</sequence>
<organism evidence="12 13">
    <name type="scientific">Zygosaccharomyces mellis</name>
    <dbReference type="NCBI Taxonomy" id="42258"/>
    <lineage>
        <taxon>Eukaryota</taxon>
        <taxon>Fungi</taxon>
        <taxon>Dikarya</taxon>
        <taxon>Ascomycota</taxon>
        <taxon>Saccharomycotina</taxon>
        <taxon>Saccharomycetes</taxon>
        <taxon>Saccharomycetales</taxon>
        <taxon>Saccharomycetaceae</taxon>
        <taxon>Zygosaccharomyces</taxon>
    </lineage>
</organism>
<keyword evidence="6" id="KW-0564">Palmitate</keyword>
<dbReference type="Gene3D" id="4.10.260.10">
    <property type="entry name" value="Transducin (heterotrimeric G protein), gamma chain"/>
    <property type="match status" value="1"/>
</dbReference>
<evidence type="ECO:0000256" key="8">
    <source>
        <dbReference type="ARBA" id="ARBA00023288"/>
    </source>
</evidence>
<proteinExistence type="inferred from homology"/>
<comment type="subcellular location">
    <subcellularLocation>
        <location evidence="1">Membrane</location>
    </subcellularLocation>
</comment>
<keyword evidence="7" id="KW-0807">Transducer</keyword>
<dbReference type="GO" id="GO:0000750">
    <property type="term" value="P:pheromone-dependent signal transduction involved in conjugation with cellular fusion"/>
    <property type="evidence" value="ECO:0007669"/>
    <property type="project" value="InterPro"/>
</dbReference>
<keyword evidence="13" id="KW-1185">Reference proteome</keyword>
<dbReference type="InterPro" id="IPR041848">
    <property type="entry name" value="Ste18_fungal"/>
</dbReference>
<keyword evidence="4" id="KW-0488">Methylation</keyword>
<dbReference type="PANTHER" id="PTHR28189:SF1">
    <property type="entry name" value="GUANINE NUCLEOTIDE-BINDING PROTEIN SUBUNIT GAMMA"/>
    <property type="match status" value="1"/>
</dbReference>
<keyword evidence="8" id="KW-0449">Lipoprotein</keyword>
<dbReference type="EMBL" id="BIMX01000001">
    <property type="protein sequence ID" value="GCE96995.1"/>
    <property type="molecule type" value="Genomic_DNA"/>
</dbReference>
<evidence type="ECO:0000256" key="9">
    <source>
        <dbReference type="ARBA" id="ARBA00023289"/>
    </source>
</evidence>
<keyword evidence="9" id="KW-0636">Prenylation</keyword>
<dbReference type="InterPro" id="IPR015898">
    <property type="entry name" value="G-protein_gamma-like_dom"/>
</dbReference>